<dbReference type="InterPro" id="IPR005399">
    <property type="entry name" value="K_chnl_volt-dep_bsu_KCNAB-rel"/>
</dbReference>
<dbReference type="InterPro" id="IPR023210">
    <property type="entry name" value="NADP_OxRdtase_dom"/>
</dbReference>
<dbReference type="Gene3D" id="3.20.20.100">
    <property type="entry name" value="NADP-dependent oxidoreductase domain"/>
    <property type="match status" value="1"/>
</dbReference>
<dbReference type="OrthoDB" id="9772407at2"/>
<sequence>MQYRRLGKSGLQLSALSFGAWVTFGQQVGRSLARDLLALAHERGVNFFDNAETYNNGIAETLMGDVLADLRFPRDSYCVSSKVYFGAVKNPLPTQRGLSRKHVIEACHQALHRLRVDYLDLYFCHRADPDTPIEETVAAMDTLVRQGKVLYWGTSEWPAEAIHEAHRVARENHLVAPVMEQPQYNVLHRERVEQEYAPLYDAYGMGTTIWSPLASGVLTGKYNNGVPSDARLAQPGYEWLRQGVLGLGDESIAKVRRLQPVADELGVSLAQLAIAWCLVNPHVSTVMLGASRLEQLEHNFAALDLLPKLDATVLKRIEQATA</sequence>
<organism evidence="5 6">
    <name type="scientific">Dyella tabacisoli</name>
    <dbReference type="NCBI Taxonomy" id="2282381"/>
    <lineage>
        <taxon>Bacteria</taxon>
        <taxon>Pseudomonadati</taxon>
        <taxon>Pseudomonadota</taxon>
        <taxon>Gammaproteobacteria</taxon>
        <taxon>Lysobacterales</taxon>
        <taxon>Rhodanobacteraceae</taxon>
        <taxon>Dyella</taxon>
    </lineage>
</organism>
<dbReference type="AlphaFoldDB" id="A0A369UT95"/>
<gene>
    <name evidence="5" type="ORF">DVJ77_05295</name>
</gene>
<comment type="similarity">
    <text evidence="1">Belongs to the shaker potassium channel beta subunit family.</text>
</comment>
<dbReference type="SUPFAM" id="SSF51430">
    <property type="entry name" value="NAD(P)-linked oxidoreductase"/>
    <property type="match status" value="1"/>
</dbReference>
<keyword evidence="6" id="KW-1185">Reference proteome</keyword>
<dbReference type="EMBL" id="QQAH01000003">
    <property type="protein sequence ID" value="RDD82928.1"/>
    <property type="molecule type" value="Genomic_DNA"/>
</dbReference>
<comment type="caution">
    <text evidence="5">The sequence shown here is derived from an EMBL/GenBank/DDBJ whole genome shotgun (WGS) entry which is preliminary data.</text>
</comment>
<dbReference type="PRINTS" id="PR01577">
    <property type="entry name" value="KCNABCHANNEL"/>
</dbReference>
<feature type="domain" description="NADP-dependent oxidoreductase" evidence="4">
    <location>
        <begin position="16"/>
        <end position="320"/>
    </location>
</feature>
<keyword evidence="2" id="KW-0521">NADP</keyword>
<dbReference type="GO" id="GO:0016491">
    <property type="term" value="F:oxidoreductase activity"/>
    <property type="evidence" value="ECO:0007669"/>
    <property type="project" value="UniProtKB-KW"/>
</dbReference>
<dbReference type="RefSeq" id="WP_114844438.1">
    <property type="nucleotide sequence ID" value="NZ_JBHSPE010000001.1"/>
</dbReference>
<evidence type="ECO:0000256" key="2">
    <source>
        <dbReference type="ARBA" id="ARBA00022857"/>
    </source>
</evidence>
<dbReference type="Proteomes" id="UP000253782">
    <property type="component" value="Unassembled WGS sequence"/>
</dbReference>
<evidence type="ECO:0000313" key="6">
    <source>
        <dbReference type="Proteomes" id="UP000253782"/>
    </source>
</evidence>
<dbReference type="InterPro" id="IPR036812">
    <property type="entry name" value="NAD(P)_OxRdtase_dom_sf"/>
</dbReference>
<evidence type="ECO:0000313" key="5">
    <source>
        <dbReference type="EMBL" id="RDD82928.1"/>
    </source>
</evidence>
<evidence type="ECO:0000256" key="1">
    <source>
        <dbReference type="ARBA" id="ARBA00006515"/>
    </source>
</evidence>
<dbReference type="PANTHER" id="PTHR43150:SF2">
    <property type="entry name" value="HYPERKINETIC, ISOFORM M"/>
    <property type="match status" value="1"/>
</dbReference>
<proteinExistence type="inferred from homology"/>
<dbReference type="PANTHER" id="PTHR43150">
    <property type="entry name" value="HYPERKINETIC, ISOFORM M"/>
    <property type="match status" value="1"/>
</dbReference>
<reference evidence="5 6" key="1">
    <citation type="submission" date="2018-07" db="EMBL/GenBank/DDBJ databases">
        <title>Dyella tabacisoli L4-6T, whole genome shotgun sequence.</title>
        <authorList>
            <person name="Zhou X.-K."/>
            <person name="Li W.-J."/>
            <person name="Duan Y.-Q."/>
        </authorList>
    </citation>
    <scope>NUCLEOTIDE SEQUENCE [LARGE SCALE GENOMIC DNA]</scope>
    <source>
        <strain evidence="5 6">L4-6</strain>
    </source>
</reference>
<evidence type="ECO:0000259" key="4">
    <source>
        <dbReference type="Pfam" id="PF00248"/>
    </source>
</evidence>
<keyword evidence="3" id="KW-0560">Oxidoreductase</keyword>
<dbReference type="CDD" id="cd19143">
    <property type="entry name" value="AKR_AKR6C1_2"/>
    <property type="match status" value="1"/>
</dbReference>
<evidence type="ECO:0000256" key="3">
    <source>
        <dbReference type="ARBA" id="ARBA00023002"/>
    </source>
</evidence>
<accession>A0A369UT95</accession>
<protein>
    <submittedName>
        <fullName evidence="5">Aldo/keto reductase</fullName>
    </submittedName>
</protein>
<name>A0A369UT95_9GAMM</name>
<dbReference type="Pfam" id="PF00248">
    <property type="entry name" value="Aldo_ket_red"/>
    <property type="match status" value="1"/>
</dbReference>